<evidence type="ECO:0000313" key="1">
    <source>
        <dbReference type="EMBL" id="SVD15455.1"/>
    </source>
</evidence>
<dbReference type="InterPro" id="IPR021135">
    <property type="entry name" value="PEP_COase"/>
</dbReference>
<proteinExistence type="predicted"/>
<name>A0A382T133_9ZZZZ</name>
<dbReference type="GO" id="GO:0015977">
    <property type="term" value="P:carbon fixation"/>
    <property type="evidence" value="ECO:0007669"/>
    <property type="project" value="InterPro"/>
</dbReference>
<reference evidence="1" key="1">
    <citation type="submission" date="2018-05" db="EMBL/GenBank/DDBJ databases">
        <authorList>
            <person name="Lanie J.A."/>
            <person name="Ng W.-L."/>
            <person name="Kazmierczak K.M."/>
            <person name="Andrzejewski T.M."/>
            <person name="Davidsen T.M."/>
            <person name="Wayne K.J."/>
            <person name="Tettelin H."/>
            <person name="Glass J.I."/>
            <person name="Rusch D."/>
            <person name="Podicherti R."/>
            <person name="Tsui H.-C.T."/>
            <person name="Winkler M.E."/>
        </authorList>
    </citation>
    <scope>NUCLEOTIDE SEQUENCE</scope>
</reference>
<accession>A0A382T133</accession>
<feature type="non-terminal residue" evidence="1">
    <location>
        <position position="72"/>
    </location>
</feature>
<dbReference type="GO" id="GO:0006099">
    <property type="term" value="P:tricarboxylic acid cycle"/>
    <property type="evidence" value="ECO:0007669"/>
    <property type="project" value="InterPro"/>
</dbReference>
<dbReference type="EMBL" id="UINC01132875">
    <property type="protein sequence ID" value="SVD15455.1"/>
    <property type="molecule type" value="Genomic_DNA"/>
</dbReference>
<protein>
    <submittedName>
        <fullName evidence="1">Uncharacterized protein</fullName>
    </submittedName>
</protein>
<dbReference type="AlphaFoldDB" id="A0A382T133"/>
<sequence>MIHKIELSKTIHLLGTILGLVIKEQEGSLIFNKVEKIRVLSKASRGNNSKKNINNYFKQLKSEIFKLSEKES</sequence>
<dbReference type="Pfam" id="PF00311">
    <property type="entry name" value="PEPcase"/>
    <property type="match status" value="1"/>
</dbReference>
<gene>
    <name evidence="1" type="ORF">METZ01_LOCUS368309</name>
</gene>
<organism evidence="1">
    <name type="scientific">marine metagenome</name>
    <dbReference type="NCBI Taxonomy" id="408172"/>
    <lineage>
        <taxon>unclassified sequences</taxon>
        <taxon>metagenomes</taxon>
        <taxon>ecological metagenomes</taxon>
    </lineage>
</organism>
<dbReference type="GO" id="GO:0008964">
    <property type="term" value="F:phosphoenolpyruvate carboxylase activity"/>
    <property type="evidence" value="ECO:0007669"/>
    <property type="project" value="InterPro"/>
</dbReference>